<protein>
    <recommendedName>
        <fullName evidence="4">Secreted protein</fullName>
    </recommendedName>
</protein>
<feature type="chain" id="PRO_5045136781" description="Secreted protein" evidence="1">
    <location>
        <begin position="26"/>
        <end position="84"/>
    </location>
</feature>
<evidence type="ECO:0000313" key="3">
    <source>
        <dbReference type="Proteomes" id="UP001354931"/>
    </source>
</evidence>
<evidence type="ECO:0000313" key="2">
    <source>
        <dbReference type="EMBL" id="MEB8340707.1"/>
    </source>
</evidence>
<keyword evidence="1" id="KW-0732">Signal</keyword>
<reference evidence="2 3" key="1">
    <citation type="submission" date="2022-10" db="EMBL/GenBank/DDBJ databases">
        <authorList>
            <person name="Xie J."/>
            <person name="Shen N."/>
        </authorList>
    </citation>
    <scope>NUCLEOTIDE SEQUENCE [LARGE SCALE GENOMIC DNA]</scope>
    <source>
        <strain evidence="2 3">YIM65594</strain>
    </source>
</reference>
<dbReference type="Proteomes" id="UP001354931">
    <property type="component" value="Unassembled WGS sequence"/>
</dbReference>
<evidence type="ECO:0000256" key="1">
    <source>
        <dbReference type="SAM" id="SignalP"/>
    </source>
</evidence>
<keyword evidence="3" id="KW-1185">Reference proteome</keyword>
<organism evidence="2 3">
    <name type="scientific">Streptomyces endophyticus</name>
    <dbReference type="NCBI Taxonomy" id="714166"/>
    <lineage>
        <taxon>Bacteria</taxon>
        <taxon>Bacillati</taxon>
        <taxon>Actinomycetota</taxon>
        <taxon>Actinomycetes</taxon>
        <taxon>Kitasatosporales</taxon>
        <taxon>Streptomycetaceae</taxon>
        <taxon>Streptomyces</taxon>
    </lineage>
</organism>
<comment type="caution">
    <text evidence="2">The sequence shown here is derived from an EMBL/GenBank/DDBJ whole genome shotgun (WGS) entry which is preliminary data.</text>
</comment>
<sequence>MVRRIAAAAAVAAVAGFLAAGPAVADVDDSRHDVGHVWDNAGVAGQEFVNVGGSNGVTVSNSAAAHHNVGAWKHHHRWIDYAGR</sequence>
<proteinExistence type="predicted"/>
<accession>A0ABU6FD28</accession>
<evidence type="ECO:0008006" key="4">
    <source>
        <dbReference type="Google" id="ProtNLM"/>
    </source>
</evidence>
<dbReference type="EMBL" id="JAOZYC010000136">
    <property type="protein sequence ID" value="MEB8340707.1"/>
    <property type="molecule type" value="Genomic_DNA"/>
</dbReference>
<gene>
    <name evidence="2" type="ORF">OKJ99_24730</name>
</gene>
<feature type="signal peptide" evidence="1">
    <location>
        <begin position="1"/>
        <end position="25"/>
    </location>
</feature>
<dbReference type="RefSeq" id="WP_326019582.1">
    <property type="nucleotide sequence ID" value="NZ_JAOZYC010000136.1"/>
</dbReference>
<name>A0ABU6FD28_9ACTN</name>